<dbReference type="Proteomes" id="UP000054481">
    <property type="component" value="Unassembled WGS sequence"/>
</dbReference>
<dbReference type="OrthoDB" id="5104226at2759"/>
<proteinExistence type="predicted"/>
<protein>
    <submittedName>
        <fullName evidence="2">Uncharacterized protein</fullName>
    </submittedName>
</protein>
<organism evidence="2 3">
    <name type="scientific">Hirsutella minnesotensis 3608</name>
    <dbReference type="NCBI Taxonomy" id="1043627"/>
    <lineage>
        <taxon>Eukaryota</taxon>
        <taxon>Fungi</taxon>
        <taxon>Dikarya</taxon>
        <taxon>Ascomycota</taxon>
        <taxon>Pezizomycotina</taxon>
        <taxon>Sordariomycetes</taxon>
        <taxon>Hypocreomycetidae</taxon>
        <taxon>Hypocreales</taxon>
        <taxon>Ophiocordycipitaceae</taxon>
        <taxon>Hirsutella</taxon>
    </lineage>
</organism>
<sequence length="220" mass="24410">MLARILDVLGKMGGEIGELKNRVSEQSDTIRKLSATVYKQSTIIQGQEDNHDRGDAGRANACSRGPGAAEIVETNRWNLNMEASLAFQVRQRSMMRIFISEHKWKDGMPTEEEAIMIMNHGDDSAIPVPAIFMLVALELRGTRTVNVGGQMVPSQCDPYSLYVQLSRCPTLDGIVLISKARARDLVGNRVPEEMSAAQARLEDLSDRTVREALSWLGDEH</sequence>
<dbReference type="EMBL" id="KQ030728">
    <property type="protein sequence ID" value="KJZ69333.1"/>
    <property type="molecule type" value="Genomic_DNA"/>
</dbReference>
<feature type="region of interest" description="Disordered" evidence="1">
    <location>
        <begin position="45"/>
        <end position="64"/>
    </location>
</feature>
<accession>A0A0F7ZRB7</accession>
<reference evidence="2 3" key="1">
    <citation type="journal article" date="2014" name="Genome Biol. Evol.">
        <title>Comparative genomics and transcriptomics analyses reveal divergent lifestyle features of nematode endoparasitic fungus Hirsutella minnesotensis.</title>
        <authorList>
            <person name="Lai Y."/>
            <person name="Liu K."/>
            <person name="Zhang X."/>
            <person name="Zhang X."/>
            <person name="Li K."/>
            <person name="Wang N."/>
            <person name="Shu C."/>
            <person name="Wu Y."/>
            <person name="Wang C."/>
            <person name="Bushley K.E."/>
            <person name="Xiang M."/>
            <person name="Liu X."/>
        </authorList>
    </citation>
    <scope>NUCLEOTIDE SEQUENCE [LARGE SCALE GENOMIC DNA]</scope>
    <source>
        <strain evidence="2 3">3608</strain>
    </source>
</reference>
<evidence type="ECO:0000313" key="3">
    <source>
        <dbReference type="Proteomes" id="UP000054481"/>
    </source>
</evidence>
<evidence type="ECO:0000256" key="1">
    <source>
        <dbReference type="SAM" id="MobiDB-lite"/>
    </source>
</evidence>
<dbReference type="AlphaFoldDB" id="A0A0F7ZRB7"/>
<gene>
    <name evidence="2" type="ORF">HIM_11273</name>
</gene>
<name>A0A0F7ZRB7_9HYPO</name>
<keyword evidence="3" id="KW-1185">Reference proteome</keyword>
<evidence type="ECO:0000313" key="2">
    <source>
        <dbReference type="EMBL" id="KJZ69333.1"/>
    </source>
</evidence>